<proteinExistence type="predicted"/>
<protein>
    <submittedName>
        <fullName evidence="1">Uncharacterized protein</fullName>
    </submittedName>
</protein>
<name>A0A5E4N1B7_9HEMI</name>
<sequence length="98" mass="11867">MQRISWIERRSNKEVLRTIDEKRTLIDTIRRKRWQLIGHTLRYGDELHSLIIEGMIEGTGSRRRLRTKYISHALKDAGVTSYRDLKNMVYDRKKWKSH</sequence>
<reference evidence="1 2" key="1">
    <citation type="submission" date="2019-08" db="EMBL/GenBank/DDBJ databases">
        <authorList>
            <person name="Alioto T."/>
            <person name="Alioto T."/>
            <person name="Gomez Garrido J."/>
        </authorList>
    </citation>
    <scope>NUCLEOTIDE SEQUENCE [LARGE SCALE GENOMIC DNA]</scope>
</reference>
<dbReference type="AlphaFoldDB" id="A0A5E4N1B7"/>
<organism evidence="1 2">
    <name type="scientific">Cinara cedri</name>
    <dbReference type="NCBI Taxonomy" id="506608"/>
    <lineage>
        <taxon>Eukaryota</taxon>
        <taxon>Metazoa</taxon>
        <taxon>Ecdysozoa</taxon>
        <taxon>Arthropoda</taxon>
        <taxon>Hexapoda</taxon>
        <taxon>Insecta</taxon>
        <taxon>Pterygota</taxon>
        <taxon>Neoptera</taxon>
        <taxon>Paraneoptera</taxon>
        <taxon>Hemiptera</taxon>
        <taxon>Sternorrhyncha</taxon>
        <taxon>Aphidomorpha</taxon>
        <taxon>Aphidoidea</taxon>
        <taxon>Aphididae</taxon>
        <taxon>Lachninae</taxon>
        <taxon>Cinara</taxon>
    </lineage>
</organism>
<dbReference type="OrthoDB" id="6629199at2759"/>
<dbReference type="Proteomes" id="UP000325440">
    <property type="component" value="Unassembled WGS sequence"/>
</dbReference>
<gene>
    <name evidence="1" type="ORF">CINCED_3A008068</name>
</gene>
<evidence type="ECO:0000313" key="1">
    <source>
        <dbReference type="EMBL" id="VVC35454.1"/>
    </source>
</evidence>
<accession>A0A5E4N1B7</accession>
<keyword evidence="2" id="KW-1185">Reference proteome</keyword>
<evidence type="ECO:0000313" key="2">
    <source>
        <dbReference type="Proteomes" id="UP000325440"/>
    </source>
</evidence>
<dbReference type="EMBL" id="CABPRJ010001426">
    <property type="protein sequence ID" value="VVC35454.1"/>
    <property type="molecule type" value="Genomic_DNA"/>
</dbReference>